<dbReference type="InterPro" id="IPR001492">
    <property type="entry name" value="Flagellin"/>
</dbReference>
<accession>A0A158G964</accession>
<dbReference type="RefSeq" id="WP_062084881.1">
    <property type="nucleotide sequence ID" value="NZ_FCOK02000011.1"/>
</dbReference>
<dbReference type="PANTHER" id="PTHR42792:SF1">
    <property type="entry name" value="FLAGELLAR HOOK-ASSOCIATED PROTEIN 3"/>
    <property type="match status" value="1"/>
</dbReference>
<dbReference type="NCBIfam" id="TIGR02550">
    <property type="entry name" value="flagell_flgL"/>
    <property type="match status" value="1"/>
</dbReference>
<comment type="subcellular location">
    <subcellularLocation>
        <location evidence="1">Bacterial flagellum</location>
    </subcellularLocation>
    <subcellularLocation>
        <location evidence="2">Secreted</location>
    </subcellularLocation>
</comment>
<keyword evidence="8" id="KW-0282">Flagellum</keyword>
<evidence type="ECO:0000313" key="8">
    <source>
        <dbReference type="EMBL" id="SAL28401.1"/>
    </source>
</evidence>
<comment type="similarity">
    <text evidence="3">Belongs to the bacterial flagellin family.</text>
</comment>
<evidence type="ECO:0000256" key="5">
    <source>
        <dbReference type="SAM" id="MobiDB-lite"/>
    </source>
</evidence>
<keyword evidence="8" id="KW-0969">Cilium</keyword>
<evidence type="ECO:0000256" key="4">
    <source>
        <dbReference type="ARBA" id="ARBA00023143"/>
    </source>
</evidence>
<evidence type="ECO:0000256" key="3">
    <source>
        <dbReference type="ARBA" id="ARBA00005709"/>
    </source>
</evidence>
<keyword evidence="4" id="KW-0975">Bacterial flagellum</keyword>
<dbReference type="Proteomes" id="UP000054683">
    <property type="component" value="Unassembled WGS sequence"/>
</dbReference>
<evidence type="ECO:0000313" key="9">
    <source>
        <dbReference type="Proteomes" id="UP000054683"/>
    </source>
</evidence>
<reference evidence="8 9" key="1">
    <citation type="submission" date="2016-01" db="EMBL/GenBank/DDBJ databases">
        <authorList>
            <person name="Oliw E.H."/>
        </authorList>
    </citation>
    <scope>NUCLEOTIDE SEQUENCE [LARGE SCALE GENOMIC DNA]</scope>
    <source>
        <strain evidence="8">LMG 27134</strain>
    </source>
</reference>
<feature type="compositionally biased region" description="Low complexity" evidence="5">
    <location>
        <begin position="187"/>
        <end position="209"/>
    </location>
</feature>
<evidence type="ECO:0000259" key="6">
    <source>
        <dbReference type="Pfam" id="PF00669"/>
    </source>
</evidence>
<dbReference type="Pfam" id="PF00700">
    <property type="entry name" value="Flagellin_C"/>
    <property type="match status" value="1"/>
</dbReference>
<dbReference type="Gene3D" id="1.20.1330.10">
    <property type="entry name" value="f41 fragment of flagellin, N-terminal domain"/>
    <property type="match status" value="2"/>
</dbReference>
<dbReference type="PANTHER" id="PTHR42792">
    <property type="entry name" value="FLAGELLIN"/>
    <property type="match status" value="1"/>
</dbReference>
<feature type="region of interest" description="Disordered" evidence="5">
    <location>
        <begin position="187"/>
        <end position="221"/>
    </location>
</feature>
<dbReference type="InterPro" id="IPR001029">
    <property type="entry name" value="Flagellin_N"/>
</dbReference>
<evidence type="ECO:0000256" key="2">
    <source>
        <dbReference type="ARBA" id="ARBA00004613"/>
    </source>
</evidence>
<dbReference type="GO" id="GO:0005576">
    <property type="term" value="C:extracellular region"/>
    <property type="evidence" value="ECO:0007669"/>
    <property type="project" value="UniProtKB-SubCell"/>
</dbReference>
<sequence>MRISTFEYFTSGVSTMNNQQASLSNLYAQISSGKSLQTAADNPLGAAQAVALTAQAANLAQYSTNQSSALTSLQQEDSTLTSVTNVMQSIQSLVVNAGNGTLNDTDRSALATQLQGYRSTLMTLANTTDANGNYIFAGFQGGSKPFNDNPSGVGATYAGGPGQRQVQISDTRTINVADPGSAIFQSVSSNESAPVSSGSAANTGSGTISPVSVTNSSDPANSSTYTITFGTTTTGTPPTTSTVSSYSVTALDPATGTTTTVTPPTPYTAGGNITLGSQTVAISGTPASGDTFTVAPANTGNVSDTDIFSTLDSLVNALKQPADSTSAQATLQNALTTAGTKISNTFNNVLTTQTAVGGREQEVTATQTAMQTTSTQTASNLSDLVSVNLPAAISQYEMTQTSLQAAQQAFAQIQKMSLFNYLTG</sequence>
<organism evidence="8 9">
    <name type="scientific">Caballeronia udeis</name>
    <dbReference type="NCBI Taxonomy" id="1232866"/>
    <lineage>
        <taxon>Bacteria</taxon>
        <taxon>Pseudomonadati</taxon>
        <taxon>Pseudomonadota</taxon>
        <taxon>Betaproteobacteria</taxon>
        <taxon>Burkholderiales</taxon>
        <taxon>Burkholderiaceae</taxon>
        <taxon>Caballeronia</taxon>
    </lineage>
</organism>
<evidence type="ECO:0000259" key="7">
    <source>
        <dbReference type="Pfam" id="PF00700"/>
    </source>
</evidence>
<dbReference type="GO" id="GO:0071973">
    <property type="term" value="P:bacterial-type flagellum-dependent cell motility"/>
    <property type="evidence" value="ECO:0007669"/>
    <property type="project" value="InterPro"/>
</dbReference>
<protein>
    <submittedName>
        <fullName evidence="8">Flagellar hook-associated protein FlgL</fullName>
    </submittedName>
</protein>
<dbReference type="SUPFAM" id="SSF64518">
    <property type="entry name" value="Phase 1 flagellin"/>
    <property type="match status" value="1"/>
</dbReference>
<dbReference type="GO" id="GO:0005198">
    <property type="term" value="F:structural molecule activity"/>
    <property type="evidence" value="ECO:0007669"/>
    <property type="project" value="InterPro"/>
</dbReference>
<dbReference type="EMBL" id="FCOK02000011">
    <property type="protein sequence ID" value="SAL28401.1"/>
    <property type="molecule type" value="Genomic_DNA"/>
</dbReference>
<feature type="domain" description="Flagellin C-terminal" evidence="7">
    <location>
        <begin position="342"/>
        <end position="422"/>
    </location>
</feature>
<keyword evidence="8" id="KW-0966">Cell projection</keyword>
<feature type="domain" description="Flagellin N-terminal" evidence="6">
    <location>
        <begin position="13"/>
        <end position="139"/>
    </location>
</feature>
<dbReference type="GO" id="GO:0009424">
    <property type="term" value="C:bacterial-type flagellum hook"/>
    <property type="evidence" value="ECO:0007669"/>
    <property type="project" value="InterPro"/>
</dbReference>
<dbReference type="InterPro" id="IPR046358">
    <property type="entry name" value="Flagellin_C"/>
</dbReference>
<dbReference type="AlphaFoldDB" id="A0A158G964"/>
<dbReference type="OrthoDB" id="9768249at2"/>
<proteinExistence type="inferred from homology"/>
<gene>
    <name evidence="8" type="ORF">AWB69_02201</name>
</gene>
<dbReference type="InterPro" id="IPR013384">
    <property type="entry name" value="Flagell_FlgL"/>
</dbReference>
<feature type="compositionally biased region" description="Polar residues" evidence="5">
    <location>
        <begin position="210"/>
        <end position="221"/>
    </location>
</feature>
<evidence type="ECO:0000256" key="1">
    <source>
        <dbReference type="ARBA" id="ARBA00004365"/>
    </source>
</evidence>
<name>A0A158G964_9BURK</name>
<dbReference type="Pfam" id="PF00669">
    <property type="entry name" value="Flagellin_N"/>
    <property type="match status" value="1"/>
</dbReference>